<dbReference type="EMBL" id="JAAGOH010000042">
    <property type="protein sequence ID" value="NDY93657.1"/>
    <property type="molecule type" value="Genomic_DNA"/>
</dbReference>
<evidence type="ECO:0000256" key="1">
    <source>
        <dbReference type="SAM" id="MobiDB-lite"/>
    </source>
</evidence>
<dbReference type="Gene3D" id="1.10.10.10">
    <property type="entry name" value="Winged helix-like DNA-binding domain superfamily/Winged helix DNA-binding domain"/>
    <property type="match status" value="1"/>
</dbReference>
<dbReference type="InterPro" id="IPR000835">
    <property type="entry name" value="HTH_MarR-typ"/>
</dbReference>
<reference evidence="3 4" key="1">
    <citation type="submission" date="2020-02" db="EMBL/GenBank/DDBJ databases">
        <title>Ideonella bacterium strain TBM-1.</title>
        <authorList>
            <person name="Chen W.-M."/>
        </authorList>
    </citation>
    <scope>NUCLEOTIDE SEQUENCE [LARGE SCALE GENOMIC DNA]</scope>
    <source>
        <strain evidence="3 4">TBM-1</strain>
    </source>
</reference>
<sequence length="164" mass="17604">MPARKPLSPDDTTPEAPLHEGALGPVIGYQLAQATIVTSQVFAATAGRGLDLRPVEFTLLTLIAENPGVSARQLSRALAVTPPNITMWVDKLSERGLVTRERSATDGRAQHLSTTPAGTELARQAVRALREAERETLARGLSAAEQAILAELLHKLARCRRKGN</sequence>
<comment type="caution">
    <text evidence="3">The sequence shown here is derived from an EMBL/GenBank/DDBJ whole genome shotgun (WGS) entry which is preliminary data.</text>
</comment>
<organism evidence="3 4">
    <name type="scientific">Ideonella livida</name>
    <dbReference type="NCBI Taxonomy" id="2707176"/>
    <lineage>
        <taxon>Bacteria</taxon>
        <taxon>Pseudomonadati</taxon>
        <taxon>Pseudomonadota</taxon>
        <taxon>Betaproteobacteria</taxon>
        <taxon>Burkholderiales</taxon>
        <taxon>Sphaerotilaceae</taxon>
        <taxon>Ideonella</taxon>
    </lineage>
</organism>
<dbReference type="InterPro" id="IPR036388">
    <property type="entry name" value="WH-like_DNA-bd_sf"/>
</dbReference>
<evidence type="ECO:0000313" key="4">
    <source>
        <dbReference type="Proteomes" id="UP000484255"/>
    </source>
</evidence>
<dbReference type="GO" id="GO:0006950">
    <property type="term" value="P:response to stress"/>
    <property type="evidence" value="ECO:0007669"/>
    <property type="project" value="TreeGrafter"/>
</dbReference>
<dbReference type="AlphaFoldDB" id="A0A7C9PJK7"/>
<dbReference type="PRINTS" id="PR00598">
    <property type="entry name" value="HTHMARR"/>
</dbReference>
<dbReference type="PANTHER" id="PTHR33164">
    <property type="entry name" value="TRANSCRIPTIONAL REGULATOR, MARR FAMILY"/>
    <property type="match status" value="1"/>
</dbReference>
<evidence type="ECO:0000313" key="3">
    <source>
        <dbReference type="EMBL" id="NDY93657.1"/>
    </source>
</evidence>
<proteinExistence type="predicted"/>
<feature type="domain" description="HTH marR-type" evidence="2">
    <location>
        <begin position="24"/>
        <end position="158"/>
    </location>
</feature>
<dbReference type="Pfam" id="PF12802">
    <property type="entry name" value="MarR_2"/>
    <property type="match status" value="1"/>
</dbReference>
<name>A0A7C9PJK7_9BURK</name>
<dbReference type="SUPFAM" id="SSF46785">
    <property type="entry name" value="Winged helix' DNA-binding domain"/>
    <property type="match status" value="1"/>
</dbReference>
<dbReference type="InterPro" id="IPR036390">
    <property type="entry name" value="WH_DNA-bd_sf"/>
</dbReference>
<accession>A0A7C9PJK7</accession>
<evidence type="ECO:0000259" key="2">
    <source>
        <dbReference type="PROSITE" id="PS50995"/>
    </source>
</evidence>
<dbReference type="InterPro" id="IPR039422">
    <property type="entry name" value="MarR/SlyA-like"/>
</dbReference>
<dbReference type="Proteomes" id="UP000484255">
    <property type="component" value="Unassembled WGS sequence"/>
</dbReference>
<dbReference type="GO" id="GO:0003700">
    <property type="term" value="F:DNA-binding transcription factor activity"/>
    <property type="evidence" value="ECO:0007669"/>
    <property type="project" value="InterPro"/>
</dbReference>
<dbReference type="PROSITE" id="PS50995">
    <property type="entry name" value="HTH_MARR_2"/>
    <property type="match status" value="1"/>
</dbReference>
<dbReference type="PANTHER" id="PTHR33164:SF57">
    <property type="entry name" value="MARR-FAMILY TRANSCRIPTIONAL REGULATOR"/>
    <property type="match status" value="1"/>
</dbReference>
<gene>
    <name evidence="3" type="ORF">G3A44_20920</name>
</gene>
<feature type="region of interest" description="Disordered" evidence="1">
    <location>
        <begin position="1"/>
        <end position="21"/>
    </location>
</feature>
<dbReference type="RefSeq" id="WP_163459684.1">
    <property type="nucleotide sequence ID" value="NZ_JAAGOH010000042.1"/>
</dbReference>
<dbReference type="SMART" id="SM00347">
    <property type="entry name" value="HTH_MARR"/>
    <property type="match status" value="1"/>
</dbReference>
<keyword evidence="4" id="KW-1185">Reference proteome</keyword>
<protein>
    <submittedName>
        <fullName evidence="3">MarR family transcriptional regulator</fullName>
    </submittedName>
</protein>